<gene>
    <name evidence="9" type="primary">inhA</name>
    <name evidence="9" type="ORF">NCTC11535_00126</name>
</gene>
<proteinExistence type="inferred from homology"/>
<dbReference type="PIRSF" id="PIRSF000094">
    <property type="entry name" value="Enoyl-ACP_rdct"/>
    <property type="match status" value="1"/>
</dbReference>
<comment type="catalytic activity">
    <reaction evidence="8">
        <text>a 2,3-saturated acyl-[ACP] + NAD(+) = a (2E)-enoyl-[ACP] + NADH + H(+)</text>
        <dbReference type="Rhea" id="RHEA:10240"/>
        <dbReference type="Rhea" id="RHEA-COMP:9925"/>
        <dbReference type="Rhea" id="RHEA-COMP:9926"/>
        <dbReference type="ChEBI" id="CHEBI:15378"/>
        <dbReference type="ChEBI" id="CHEBI:57540"/>
        <dbReference type="ChEBI" id="CHEBI:57945"/>
        <dbReference type="ChEBI" id="CHEBI:78784"/>
        <dbReference type="ChEBI" id="CHEBI:78785"/>
        <dbReference type="EC" id="1.3.1.9"/>
    </reaction>
</comment>
<protein>
    <recommendedName>
        <fullName evidence="8">Enoyl-[acyl-carrier-protein] reductase [NADH]</fullName>
        <ecNumber evidence="8">1.3.1.9</ecNumber>
    </recommendedName>
</protein>
<keyword evidence="10" id="KW-1185">Reference proteome</keyword>
<evidence type="ECO:0000313" key="9">
    <source>
        <dbReference type="EMBL" id="SPT52477.1"/>
    </source>
</evidence>
<evidence type="ECO:0000313" key="10">
    <source>
        <dbReference type="Proteomes" id="UP000250006"/>
    </source>
</evidence>
<accession>A0ABY1VL44</accession>
<evidence type="ECO:0000256" key="6">
    <source>
        <dbReference type="ARBA" id="ARBA00023098"/>
    </source>
</evidence>
<dbReference type="GO" id="GO:0004318">
    <property type="term" value="F:enoyl-[acyl-carrier-protein] reductase (NADH) activity"/>
    <property type="evidence" value="ECO:0007669"/>
    <property type="project" value="UniProtKB-EC"/>
</dbReference>
<dbReference type="RefSeq" id="WP_111835481.1">
    <property type="nucleotide sequence ID" value="NZ_UAPQ01000001.1"/>
</dbReference>
<comment type="pathway">
    <text evidence="1">Lipid metabolism.</text>
</comment>
<organism evidence="9 10">
    <name type="scientific">Actinomyces bovis</name>
    <dbReference type="NCBI Taxonomy" id="1658"/>
    <lineage>
        <taxon>Bacteria</taxon>
        <taxon>Bacillati</taxon>
        <taxon>Actinomycetota</taxon>
        <taxon>Actinomycetes</taxon>
        <taxon>Actinomycetales</taxon>
        <taxon>Actinomycetaceae</taxon>
        <taxon>Actinomyces</taxon>
    </lineage>
</organism>
<evidence type="ECO:0000256" key="4">
    <source>
        <dbReference type="ARBA" id="ARBA00022832"/>
    </source>
</evidence>
<evidence type="ECO:0000256" key="2">
    <source>
        <dbReference type="ARBA" id="ARBA00009233"/>
    </source>
</evidence>
<dbReference type="PANTHER" id="PTHR43159">
    <property type="entry name" value="ENOYL-[ACYL-CARRIER-PROTEIN] REDUCTASE"/>
    <property type="match status" value="1"/>
</dbReference>
<dbReference type="Pfam" id="PF13561">
    <property type="entry name" value="adh_short_C2"/>
    <property type="match status" value="1"/>
</dbReference>
<comment type="similarity">
    <text evidence="2 8">Belongs to the short-chain dehydrogenases/reductases (SDR) family. FabI subfamily.</text>
</comment>
<evidence type="ECO:0000256" key="1">
    <source>
        <dbReference type="ARBA" id="ARBA00005189"/>
    </source>
</evidence>
<dbReference type="EC" id="1.3.1.9" evidence="8"/>
<evidence type="ECO:0000256" key="8">
    <source>
        <dbReference type="PIRNR" id="PIRNR000094"/>
    </source>
</evidence>
<sequence>MSPQDAVKQPLNTSSNSSSHCYLVTGVLRPSSVATAVAREALAQGARVILTAPAATAALTAAQARRLGVTAPVLQWDATDPASGAKLANDLAALGVKRLDGVLHAVAHADSGLLGTLLPKGLDTDLVQRSNSLERAFTVSVTSLSSLTAALKPLLHPGASLLSLSFDTSHVHPGYGWMGPLKAALEAVVRGLAVELGPDGVQVNALSLGPLQSPAAQAIPGFSQLAEAWSERAAIGWDPAQPEAAARTALMLLAGALPATTGQVLRCDGGAALASR</sequence>
<keyword evidence="3 8" id="KW-0444">Lipid biosynthesis</keyword>
<name>A0ABY1VL44_9ACTO</name>
<keyword evidence="8" id="KW-0520">NAD</keyword>
<dbReference type="InterPro" id="IPR002347">
    <property type="entry name" value="SDR_fam"/>
</dbReference>
<keyword evidence="5 8" id="KW-0560">Oxidoreductase</keyword>
<dbReference type="PANTHER" id="PTHR43159:SF2">
    <property type="entry name" value="ENOYL-[ACYL-CARRIER-PROTEIN] REDUCTASE [NADH], CHLOROPLASTIC"/>
    <property type="match status" value="1"/>
</dbReference>
<dbReference type="Gene3D" id="3.40.50.720">
    <property type="entry name" value="NAD(P)-binding Rossmann-like Domain"/>
    <property type="match status" value="1"/>
</dbReference>
<dbReference type="Proteomes" id="UP000250006">
    <property type="component" value="Unassembled WGS sequence"/>
</dbReference>
<dbReference type="EMBL" id="UAPQ01000001">
    <property type="protein sequence ID" value="SPT52477.1"/>
    <property type="molecule type" value="Genomic_DNA"/>
</dbReference>
<evidence type="ECO:0000256" key="7">
    <source>
        <dbReference type="ARBA" id="ARBA00023160"/>
    </source>
</evidence>
<keyword evidence="4" id="KW-0276">Fatty acid metabolism</keyword>
<dbReference type="InterPro" id="IPR014358">
    <property type="entry name" value="Enoyl-ACP_Rdtase_NADH"/>
</dbReference>
<keyword evidence="7 8" id="KW-0275">Fatty acid biosynthesis</keyword>
<comment type="caution">
    <text evidence="9">The sequence shown here is derived from an EMBL/GenBank/DDBJ whole genome shotgun (WGS) entry which is preliminary data.</text>
</comment>
<reference evidence="9 10" key="1">
    <citation type="submission" date="2018-06" db="EMBL/GenBank/DDBJ databases">
        <authorList>
            <consortium name="Pathogen Informatics"/>
            <person name="Doyle S."/>
        </authorList>
    </citation>
    <scope>NUCLEOTIDE SEQUENCE [LARGE SCALE GENOMIC DNA]</scope>
    <source>
        <strain evidence="9 10">NCTC11535</strain>
    </source>
</reference>
<evidence type="ECO:0000256" key="3">
    <source>
        <dbReference type="ARBA" id="ARBA00022516"/>
    </source>
</evidence>
<keyword evidence="6" id="KW-0443">Lipid metabolism</keyword>
<evidence type="ECO:0000256" key="5">
    <source>
        <dbReference type="ARBA" id="ARBA00023002"/>
    </source>
</evidence>
<dbReference type="InterPro" id="IPR036291">
    <property type="entry name" value="NAD(P)-bd_dom_sf"/>
</dbReference>
<dbReference type="SUPFAM" id="SSF51735">
    <property type="entry name" value="NAD(P)-binding Rossmann-fold domains"/>
    <property type="match status" value="1"/>
</dbReference>